<dbReference type="PANTHER" id="PTHR30069">
    <property type="entry name" value="TONB-DEPENDENT OUTER MEMBRANE RECEPTOR"/>
    <property type="match status" value="1"/>
</dbReference>
<dbReference type="InterPro" id="IPR012910">
    <property type="entry name" value="Plug_dom"/>
</dbReference>
<gene>
    <name evidence="15" type="ordered locus">Emtol_2564</name>
</gene>
<dbReference type="InterPro" id="IPR008969">
    <property type="entry name" value="CarboxyPept-like_regulatory"/>
</dbReference>
<dbReference type="Pfam" id="PF00593">
    <property type="entry name" value="TonB_dep_Rec_b-barrel"/>
    <property type="match status" value="1"/>
</dbReference>
<keyword evidence="4 10" id="KW-0812">Transmembrane</keyword>
<proteinExistence type="inferred from homology"/>
<dbReference type="InterPro" id="IPR039426">
    <property type="entry name" value="TonB-dep_rcpt-like"/>
</dbReference>
<feature type="signal peptide" evidence="12">
    <location>
        <begin position="1"/>
        <end position="19"/>
    </location>
</feature>
<evidence type="ECO:0000256" key="5">
    <source>
        <dbReference type="ARBA" id="ARBA00022729"/>
    </source>
</evidence>
<keyword evidence="6 11" id="KW-0798">TonB box</keyword>
<keyword evidence="9 10" id="KW-0998">Cell outer membrane</keyword>
<dbReference type="SUPFAM" id="SSF56935">
    <property type="entry name" value="Porins"/>
    <property type="match status" value="1"/>
</dbReference>
<evidence type="ECO:0000259" key="13">
    <source>
        <dbReference type="Pfam" id="PF00593"/>
    </source>
</evidence>
<evidence type="ECO:0000256" key="10">
    <source>
        <dbReference type="PROSITE-ProRule" id="PRU01360"/>
    </source>
</evidence>
<evidence type="ECO:0000256" key="3">
    <source>
        <dbReference type="ARBA" id="ARBA00022452"/>
    </source>
</evidence>
<dbReference type="Proteomes" id="UP000002875">
    <property type="component" value="Chromosome"/>
</dbReference>
<evidence type="ECO:0000256" key="6">
    <source>
        <dbReference type="ARBA" id="ARBA00023077"/>
    </source>
</evidence>
<sequence length="856" mass="91774">MKQRLLTLLSMLLSVVAFAQNGIITGKVKDSQSGEALLGASITVKGTNLGTVTGNDGGFSLKVPAGKQTVIASFVGYGSVSKEVEVSGNVTVDFSLEASNILGDEVVVSATRRAEKLTEAPASISVITTKDIDQLASFNVGELASKIQGVEFVRTGVNGVGINARGFNNAFNAKVLAMTDGRNSMMAGGSGLPAGIMNTVVKEDIERVEVVLGPNSALYGPNAHNGIVNTITKDPRRYQGTTVAINAGNQSVFSARLRHAMKLSDKFAFKVTGELTQGNDFKFNDSVYVGNGTYYGAVRAVPEMVKTFKFSHRRGEAGLYYSLSPKSDIIVSYGGSINDFLAVNNVGRNQIDGWKFSYLQGRYVSPRVFAQVYYTWTNVGNSYGIAPYTRDYTNRINSTIPATTPVLGPLVGKLTPGEAQAFALRYGNKFKEASGRLNGEIQYNNAWEKIGLSMVASMSYQKDYPNTFGTSLADSNVPGKEGDKLITVEQIGGAVQFEKTLPAKLKLVAAARVDNHSVFGNLFAPKLALVKGVKNGSFRLTYGRANAAPIILFQSANVFGLVFGNGSGVSYIPNGSNPADPAAVKVTDKLKVEQIGTWEIGYKGTISKKLYLDVNGYYGRSKNFLSPAITVGGRALKVGDIAIPTQNLLLGGTVTNNALAGAAFSTYFNYGQVDAWGVDLGINYYFTSNVSLGVKYSYFGSDITEDNIKNDANRDGFVSSEEKSLNTPKNRLAATLSFQNLMNKKLFINLSMRAVQKFDFYSGNQIATEAGAGKRGVVTATLPNGTKVNYLKNFDYGPLGGFTTFDFSAGYALSKNITAGAAVSNIFNVKQREFVGSPLIGRLFSVELKANIPYHK</sequence>
<keyword evidence="8 15" id="KW-0675">Receptor</keyword>
<dbReference type="PANTHER" id="PTHR30069:SF29">
    <property type="entry name" value="HEMOGLOBIN AND HEMOGLOBIN-HAPTOGLOBIN-BINDING PROTEIN 1-RELATED"/>
    <property type="match status" value="1"/>
</dbReference>
<keyword evidence="5 12" id="KW-0732">Signal</keyword>
<reference evidence="15 16" key="1">
    <citation type="submission" date="2011-07" db="EMBL/GenBank/DDBJ databases">
        <title>The complete genome of chromosome of Emticicia oligotrophica DSM 17448.</title>
        <authorList>
            <consortium name="US DOE Joint Genome Institute (JGI-PGF)"/>
            <person name="Lucas S."/>
            <person name="Han J."/>
            <person name="Lapidus A."/>
            <person name="Bruce D."/>
            <person name="Goodwin L."/>
            <person name="Pitluck S."/>
            <person name="Peters L."/>
            <person name="Kyrpides N."/>
            <person name="Mavromatis K."/>
            <person name="Ivanova N."/>
            <person name="Ovchinnikova G."/>
            <person name="Teshima H."/>
            <person name="Detter J.C."/>
            <person name="Tapia R."/>
            <person name="Han C."/>
            <person name="Land M."/>
            <person name="Hauser L."/>
            <person name="Markowitz V."/>
            <person name="Cheng J.-F."/>
            <person name="Hugenholtz P."/>
            <person name="Woyke T."/>
            <person name="Wu D."/>
            <person name="Tindall B."/>
            <person name="Pomrenke H."/>
            <person name="Brambilla E."/>
            <person name="Klenk H.-P."/>
            <person name="Eisen J.A."/>
        </authorList>
    </citation>
    <scope>NUCLEOTIDE SEQUENCE [LARGE SCALE GENOMIC DNA]</scope>
    <source>
        <strain evidence="15 16">DSM 17448</strain>
    </source>
</reference>
<keyword evidence="16" id="KW-1185">Reference proteome</keyword>
<dbReference type="Gene3D" id="2.40.170.20">
    <property type="entry name" value="TonB-dependent receptor, beta-barrel domain"/>
    <property type="match status" value="1"/>
</dbReference>
<dbReference type="RefSeq" id="WP_015029397.1">
    <property type="nucleotide sequence ID" value="NC_018748.1"/>
</dbReference>
<feature type="domain" description="TonB-dependent receptor-like beta-barrel" evidence="13">
    <location>
        <begin position="338"/>
        <end position="826"/>
    </location>
</feature>
<evidence type="ECO:0000313" key="16">
    <source>
        <dbReference type="Proteomes" id="UP000002875"/>
    </source>
</evidence>
<evidence type="ECO:0000256" key="7">
    <source>
        <dbReference type="ARBA" id="ARBA00023136"/>
    </source>
</evidence>
<dbReference type="SUPFAM" id="SSF49464">
    <property type="entry name" value="Carboxypeptidase regulatory domain-like"/>
    <property type="match status" value="1"/>
</dbReference>
<dbReference type="Gene3D" id="2.170.130.10">
    <property type="entry name" value="TonB-dependent receptor, plug domain"/>
    <property type="match status" value="1"/>
</dbReference>
<dbReference type="Pfam" id="PF07715">
    <property type="entry name" value="Plug"/>
    <property type="match status" value="1"/>
</dbReference>
<comment type="subcellular location">
    <subcellularLocation>
        <location evidence="1 10">Cell outer membrane</location>
        <topology evidence="1 10">Multi-pass membrane protein</topology>
    </subcellularLocation>
</comment>
<keyword evidence="7 10" id="KW-0472">Membrane</keyword>
<dbReference type="EMBL" id="CP002961">
    <property type="protein sequence ID" value="AFK03700.1"/>
    <property type="molecule type" value="Genomic_DNA"/>
</dbReference>
<dbReference type="PROSITE" id="PS52016">
    <property type="entry name" value="TONB_DEPENDENT_REC_3"/>
    <property type="match status" value="1"/>
</dbReference>
<evidence type="ECO:0000256" key="11">
    <source>
        <dbReference type="RuleBase" id="RU003357"/>
    </source>
</evidence>
<dbReference type="Pfam" id="PF13715">
    <property type="entry name" value="CarbopepD_reg_2"/>
    <property type="match status" value="1"/>
</dbReference>
<keyword evidence="2 10" id="KW-0813">Transport</keyword>
<organism evidence="15 16">
    <name type="scientific">Emticicia oligotrophica (strain DSM 17448 / CIP 109782 / MTCC 6937 / GPTSA100-15)</name>
    <dbReference type="NCBI Taxonomy" id="929562"/>
    <lineage>
        <taxon>Bacteria</taxon>
        <taxon>Pseudomonadati</taxon>
        <taxon>Bacteroidota</taxon>
        <taxon>Cytophagia</taxon>
        <taxon>Cytophagales</taxon>
        <taxon>Leadbetterellaceae</taxon>
        <taxon>Emticicia</taxon>
    </lineage>
</organism>
<evidence type="ECO:0000259" key="14">
    <source>
        <dbReference type="Pfam" id="PF07715"/>
    </source>
</evidence>
<evidence type="ECO:0000256" key="2">
    <source>
        <dbReference type="ARBA" id="ARBA00022448"/>
    </source>
</evidence>
<name>A0ABM5N2L4_EMTOG</name>
<dbReference type="InterPro" id="IPR037066">
    <property type="entry name" value="Plug_dom_sf"/>
</dbReference>
<feature type="chain" id="PRO_5046849717" evidence="12">
    <location>
        <begin position="20"/>
        <end position="856"/>
    </location>
</feature>
<evidence type="ECO:0000313" key="15">
    <source>
        <dbReference type="EMBL" id="AFK03700.1"/>
    </source>
</evidence>
<keyword evidence="3 10" id="KW-1134">Transmembrane beta strand</keyword>
<comment type="similarity">
    <text evidence="10 11">Belongs to the TonB-dependent receptor family.</text>
</comment>
<protein>
    <submittedName>
        <fullName evidence="15">TonB-dependent receptor</fullName>
    </submittedName>
</protein>
<dbReference type="InterPro" id="IPR000531">
    <property type="entry name" value="Beta-barrel_TonB"/>
</dbReference>
<evidence type="ECO:0000256" key="1">
    <source>
        <dbReference type="ARBA" id="ARBA00004571"/>
    </source>
</evidence>
<dbReference type="InterPro" id="IPR036942">
    <property type="entry name" value="Beta-barrel_TonB_sf"/>
</dbReference>
<evidence type="ECO:0000256" key="9">
    <source>
        <dbReference type="ARBA" id="ARBA00023237"/>
    </source>
</evidence>
<dbReference type="Gene3D" id="2.60.40.1120">
    <property type="entry name" value="Carboxypeptidase-like, regulatory domain"/>
    <property type="match status" value="1"/>
</dbReference>
<evidence type="ECO:0000256" key="12">
    <source>
        <dbReference type="SAM" id="SignalP"/>
    </source>
</evidence>
<accession>A0ABM5N2L4</accession>
<feature type="domain" description="TonB-dependent receptor plug" evidence="14">
    <location>
        <begin position="117"/>
        <end position="227"/>
    </location>
</feature>
<evidence type="ECO:0000256" key="8">
    <source>
        <dbReference type="ARBA" id="ARBA00023170"/>
    </source>
</evidence>
<evidence type="ECO:0000256" key="4">
    <source>
        <dbReference type="ARBA" id="ARBA00022692"/>
    </source>
</evidence>